<feature type="compositionally biased region" description="Basic and acidic residues" evidence="1">
    <location>
        <begin position="1"/>
        <end position="10"/>
    </location>
</feature>
<feature type="region of interest" description="Disordered" evidence="1">
    <location>
        <begin position="1"/>
        <end position="35"/>
    </location>
</feature>
<organism evidence="2 3">
    <name type="scientific">Streptosporangium album</name>
    <dbReference type="NCBI Taxonomy" id="47479"/>
    <lineage>
        <taxon>Bacteria</taxon>
        <taxon>Bacillati</taxon>
        <taxon>Actinomycetota</taxon>
        <taxon>Actinomycetes</taxon>
        <taxon>Streptosporangiales</taxon>
        <taxon>Streptosporangiaceae</taxon>
        <taxon>Streptosporangium</taxon>
    </lineage>
</organism>
<accession>A0A7W7RU36</accession>
<proteinExistence type="predicted"/>
<dbReference type="Proteomes" id="UP000534286">
    <property type="component" value="Unassembled WGS sequence"/>
</dbReference>
<keyword evidence="3" id="KW-1185">Reference proteome</keyword>
<evidence type="ECO:0000313" key="3">
    <source>
        <dbReference type="Proteomes" id="UP000534286"/>
    </source>
</evidence>
<evidence type="ECO:0000313" key="2">
    <source>
        <dbReference type="EMBL" id="MBB4937496.1"/>
    </source>
</evidence>
<reference evidence="2 3" key="1">
    <citation type="submission" date="2020-08" db="EMBL/GenBank/DDBJ databases">
        <title>Sequencing the genomes of 1000 actinobacteria strains.</title>
        <authorList>
            <person name="Klenk H.-P."/>
        </authorList>
    </citation>
    <scope>NUCLEOTIDE SEQUENCE [LARGE SCALE GENOMIC DNA]</scope>
    <source>
        <strain evidence="2 3">DSM 43023</strain>
    </source>
</reference>
<protein>
    <submittedName>
        <fullName evidence="2">Uncharacterized protein</fullName>
    </submittedName>
</protein>
<dbReference type="AlphaFoldDB" id="A0A7W7RU36"/>
<sequence>MIPRAREDVVNGRNEMGARTAVRGGPVTRPEREVV</sequence>
<dbReference type="EMBL" id="JACHJU010000001">
    <property type="protein sequence ID" value="MBB4937496.1"/>
    <property type="molecule type" value="Genomic_DNA"/>
</dbReference>
<evidence type="ECO:0000256" key="1">
    <source>
        <dbReference type="SAM" id="MobiDB-lite"/>
    </source>
</evidence>
<name>A0A7W7RU36_9ACTN</name>
<comment type="caution">
    <text evidence="2">The sequence shown here is derived from an EMBL/GenBank/DDBJ whole genome shotgun (WGS) entry which is preliminary data.</text>
</comment>
<gene>
    <name evidence="2" type="ORF">FHR32_001801</name>
</gene>